<dbReference type="Proteomes" id="UP000315782">
    <property type="component" value="Unassembled WGS sequence"/>
</dbReference>
<dbReference type="GO" id="GO:0008168">
    <property type="term" value="F:methyltransferase activity"/>
    <property type="evidence" value="ECO:0007669"/>
    <property type="project" value="UniProtKB-KW"/>
</dbReference>
<organism evidence="1 2">
    <name type="scientific">SAR86 cluster bacterium</name>
    <dbReference type="NCBI Taxonomy" id="2030880"/>
    <lineage>
        <taxon>Bacteria</taxon>
        <taxon>Pseudomonadati</taxon>
        <taxon>Pseudomonadota</taxon>
        <taxon>Gammaproteobacteria</taxon>
        <taxon>SAR86 cluster</taxon>
    </lineage>
</organism>
<dbReference type="InterPro" id="IPR029063">
    <property type="entry name" value="SAM-dependent_MTases_sf"/>
</dbReference>
<dbReference type="CDD" id="cd02440">
    <property type="entry name" value="AdoMet_MTases"/>
    <property type="match status" value="1"/>
</dbReference>
<dbReference type="Gene3D" id="3.40.50.150">
    <property type="entry name" value="Vaccinia Virus protein VP39"/>
    <property type="match status" value="1"/>
</dbReference>
<evidence type="ECO:0000313" key="2">
    <source>
        <dbReference type="Proteomes" id="UP000315782"/>
    </source>
</evidence>
<keyword evidence="1" id="KW-0808">Transferase</keyword>
<dbReference type="Pfam" id="PF13489">
    <property type="entry name" value="Methyltransf_23"/>
    <property type="match status" value="1"/>
</dbReference>
<dbReference type="EMBL" id="SHBI01000001">
    <property type="protein sequence ID" value="RZO23222.1"/>
    <property type="molecule type" value="Genomic_DNA"/>
</dbReference>
<comment type="caution">
    <text evidence="1">The sequence shown here is derived from an EMBL/GenBank/DDBJ whole genome shotgun (WGS) entry which is preliminary data.</text>
</comment>
<protein>
    <submittedName>
        <fullName evidence="1">Methyltransferase domain-containing protein</fullName>
    </submittedName>
</protein>
<name>A0A520MPS6_9GAMM</name>
<dbReference type="PANTHER" id="PTHR43861:SF6">
    <property type="entry name" value="METHYLTRANSFERASE TYPE 11"/>
    <property type="match status" value="1"/>
</dbReference>
<dbReference type="SUPFAM" id="SSF53335">
    <property type="entry name" value="S-adenosyl-L-methionine-dependent methyltransferases"/>
    <property type="match status" value="1"/>
</dbReference>
<keyword evidence="1" id="KW-0489">Methyltransferase</keyword>
<reference evidence="1 2" key="1">
    <citation type="submission" date="2019-02" db="EMBL/GenBank/DDBJ databases">
        <title>Prokaryotic population dynamics and viral predation in marine succession experiment using metagenomics: the confinement effect.</title>
        <authorList>
            <person name="Haro-Moreno J.M."/>
            <person name="Rodriguez-Valera F."/>
            <person name="Lopez-Perez M."/>
        </authorList>
    </citation>
    <scope>NUCLEOTIDE SEQUENCE [LARGE SCALE GENOMIC DNA]</scope>
    <source>
        <strain evidence="1">MED-G163</strain>
    </source>
</reference>
<proteinExistence type="predicted"/>
<sequence>MTCLACKSNDKDLYCSIDSYNLFRCLECSLISVETMPSDQELERFYNDYFKTKQYTSKLQSKIRRAKKRVKSISKYTKGKKFLDVGCNVGFAVEAARQLGLNANGIDVDNTAIDMANDLFPGCTFTADSVETVAEQGKKFDVIYCSEVIEHLSSLDSFVESLLKILKPKGVLLVTTPDMGHFSLTKDINKLITSKWIRPPEHLFYFTKQSIKNLFMIKGFSRIKFMISLKPTIKMLGFKD</sequence>
<dbReference type="GO" id="GO:0032259">
    <property type="term" value="P:methylation"/>
    <property type="evidence" value="ECO:0007669"/>
    <property type="project" value="UniProtKB-KW"/>
</dbReference>
<evidence type="ECO:0000313" key="1">
    <source>
        <dbReference type="EMBL" id="RZO23222.1"/>
    </source>
</evidence>
<dbReference type="PANTHER" id="PTHR43861">
    <property type="entry name" value="TRANS-ACONITATE 2-METHYLTRANSFERASE-RELATED"/>
    <property type="match status" value="1"/>
</dbReference>
<gene>
    <name evidence="1" type="ORF">EVA96_00190</name>
</gene>
<dbReference type="AlphaFoldDB" id="A0A520MPS6"/>
<accession>A0A520MPS6</accession>